<organism evidence="1 2">
    <name type="scientific">Candidatus Nomurabacteria bacterium RIFCSPHIGHO2_01_FULL_40_24b</name>
    <dbReference type="NCBI Taxonomy" id="1801739"/>
    <lineage>
        <taxon>Bacteria</taxon>
        <taxon>Candidatus Nomuraibacteriota</taxon>
    </lineage>
</organism>
<reference evidence="1 2" key="1">
    <citation type="journal article" date="2016" name="Nat. Commun.">
        <title>Thousands of microbial genomes shed light on interconnected biogeochemical processes in an aquifer system.</title>
        <authorList>
            <person name="Anantharaman K."/>
            <person name="Brown C.T."/>
            <person name="Hug L.A."/>
            <person name="Sharon I."/>
            <person name="Castelle C.J."/>
            <person name="Probst A.J."/>
            <person name="Thomas B.C."/>
            <person name="Singh A."/>
            <person name="Wilkins M.J."/>
            <person name="Karaoz U."/>
            <person name="Brodie E.L."/>
            <person name="Williams K.H."/>
            <person name="Hubbard S.S."/>
            <person name="Banfield J.F."/>
        </authorList>
    </citation>
    <scope>NUCLEOTIDE SEQUENCE [LARGE SCALE GENOMIC DNA]</scope>
</reference>
<evidence type="ECO:0000313" key="2">
    <source>
        <dbReference type="Proteomes" id="UP000177370"/>
    </source>
</evidence>
<proteinExistence type="predicted"/>
<dbReference type="Proteomes" id="UP000177370">
    <property type="component" value="Unassembled WGS sequence"/>
</dbReference>
<dbReference type="AlphaFoldDB" id="A0A1F6V6E1"/>
<sequence length="93" mass="9150">MPKATATTKIKRLELLEEGALGIGPLRDSAVTGKIGFGVGAGVIDFGVVGEGVGVGVGTDPPVAGSRGGVAEPPDCAKALNVGGNKINIIKKI</sequence>
<accession>A0A1F6V6E1</accession>
<name>A0A1F6V6E1_9BACT</name>
<protein>
    <submittedName>
        <fullName evidence="1">Uncharacterized protein</fullName>
    </submittedName>
</protein>
<gene>
    <name evidence="1" type="ORF">A2647_04800</name>
</gene>
<evidence type="ECO:0000313" key="1">
    <source>
        <dbReference type="EMBL" id="OGI65233.1"/>
    </source>
</evidence>
<comment type="caution">
    <text evidence="1">The sequence shown here is derived from an EMBL/GenBank/DDBJ whole genome shotgun (WGS) entry which is preliminary data.</text>
</comment>
<dbReference type="EMBL" id="MFTP01000022">
    <property type="protein sequence ID" value="OGI65233.1"/>
    <property type="molecule type" value="Genomic_DNA"/>
</dbReference>